<keyword evidence="1" id="KW-0963">Cytoplasm</keyword>
<keyword evidence="4" id="KW-1185">Reference proteome</keyword>
<keyword evidence="1" id="KW-0012">Acyltransferase</keyword>
<dbReference type="Proteomes" id="UP000031572">
    <property type="component" value="Unassembled WGS sequence"/>
</dbReference>
<feature type="domain" description="N-acetyltransferase" evidence="2">
    <location>
        <begin position="17"/>
        <end position="163"/>
    </location>
</feature>
<evidence type="ECO:0000313" key="3">
    <source>
        <dbReference type="EMBL" id="KIF79856.1"/>
    </source>
</evidence>
<dbReference type="GO" id="GO:0008999">
    <property type="term" value="F:protein-N-terminal-alanine acetyltransferase activity"/>
    <property type="evidence" value="ECO:0007669"/>
    <property type="project" value="UniProtKB-UniRule"/>
</dbReference>
<reference evidence="3 4" key="1">
    <citation type="submission" date="2014-12" db="EMBL/GenBank/DDBJ databases">
        <title>Denitrispirillum autotrophicum gen. nov., sp. nov., Denitrifying, Facultatively Autotrophic Bacteria Isolated from Rice Paddy Soil.</title>
        <authorList>
            <person name="Ishii S."/>
            <person name="Ashida N."/>
            <person name="Ohno H."/>
            <person name="Otsuka S."/>
            <person name="Yokota A."/>
            <person name="Senoo K."/>
        </authorList>
    </citation>
    <scope>NUCLEOTIDE SEQUENCE [LARGE SCALE GENOMIC DNA]</scope>
    <source>
        <strain evidence="3 4">TSA66</strain>
    </source>
</reference>
<dbReference type="InterPro" id="IPR000182">
    <property type="entry name" value="GNAT_dom"/>
</dbReference>
<sequence length="163" mass="18142">MSAVYIASGETPEPATMHFAPMKVDDLPEVLVIENDVYPHPWTRGNFLDSMYSGYQTWTLREASGALAGYFLLMLAVDEAHLLNISVRRDLHGHGVGRLELDKVVALSKESGMQSVLLEVRPSNRSALAVYQRYGFVQIGQRKGYYPAAGGAREDAIVMRFHL</sequence>
<proteinExistence type="inferred from homology"/>
<dbReference type="RefSeq" id="WP_040038769.1">
    <property type="nucleotide sequence ID" value="NZ_JWJG01000028.1"/>
</dbReference>
<dbReference type="EMBL" id="JWJG01000028">
    <property type="protein sequence ID" value="KIF79856.1"/>
    <property type="molecule type" value="Genomic_DNA"/>
</dbReference>
<dbReference type="InterPro" id="IPR006464">
    <property type="entry name" value="AcTrfase_RimI/Ard1"/>
</dbReference>
<comment type="catalytic activity">
    <reaction evidence="1">
        <text>N-terminal L-alanyl-[ribosomal protein bS18] + acetyl-CoA = N-terminal N(alpha)-acetyl-L-alanyl-[ribosomal protein bS18] + CoA + H(+)</text>
        <dbReference type="Rhea" id="RHEA:43756"/>
        <dbReference type="Rhea" id="RHEA-COMP:10676"/>
        <dbReference type="Rhea" id="RHEA-COMP:10677"/>
        <dbReference type="ChEBI" id="CHEBI:15378"/>
        <dbReference type="ChEBI" id="CHEBI:57287"/>
        <dbReference type="ChEBI" id="CHEBI:57288"/>
        <dbReference type="ChEBI" id="CHEBI:64718"/>
        <dbReference type="ChEBI" id="CHEBI:83683"/>
        <dbReference type="EC" id="2.3.1.266"/>
    </reaction>
</comment>
<evidence type="ECO:0000256" key="1">
    <source>
        <dbReference type="HAMAP-Rule" id="MF_02210"/>
    </source>
</evidence>
<feature type="binding site" evidence="1">
    <location>
        <position position="124"/>
    </location>
    <ligand>
        <name>acetyl-CoA</name>
        <dbReference type="ChEBI" id="CHEBI:57288"/>
    </ligand>
</feature>
<gene>
    <name evidence="1" type="primary">rimI</name>
    <name evidence="3" type="ORF">TSA66_01840</name>
</gene>
<dbReference type="GO" id="GO:0005737">
    <property type="term" value="C:cytoplasm"/>
    <property type="evidence" value="ECO:0007669"/>
    <property type="project" value="UniProtKB-SubCell"/>
</dbReference>
<dbReference type="Pfam" id="PF00583">
    <property type="entry name" value="Acetyltransf_1"/>
    <property type="match status" value="1"/>
</dbReference>
<organism evidence="3 4">
    <name type="scientific">Noviherbaspirillum autotrophicum</name>
    <dbReference type="NCBI Taxonomy" id="709839"/>
    <lineage>
        <taxon>Bacteria</taxon>
        <taxon>Pseudomonadati</taxon>
        <taxon>Pseudomonadota</taxon>
        <taxon>Betaproteobacteria</taxon>
        <taxon>Burkholderiales</taxon>
        <taxon>Oxalobacteraceae</taxon>
        <taxon>Noviherbaspirillum</taxon>
    </lineage>
</organism>
<comment type="function">
    <text evidence="1">Acetylates the N-terminal alanine of ribosomal protein bS18.</text>
</comment>
<comment type="similarity">
    <text evidence="1">Belongs to the acetyltransferase family. RimI subfamily.</text>
</comment>
<dbReference type="STRING" id="709839.TSA66_01840"/>
<feature type="active site" description="Proton acceptor" evidence="1">
    <location>
        <position position="119"/>
    </location>
</feature>
<dbReference type="InterPro" id="IPR016181">
    <property type="entry name" value="Acyl_CoA_acyltransferase"/>
</dbReference>
<evidence type="ECO:0000313" key="4">
    <source>
        <dbReference type="Proteomes" id="UP000031572"/>
    </source>
</evidence>
<comment type="caution">
    <text evidence="3">The sequence shown here is derived from an EMBL/GenBank/DDBJ whole genome shotgun (WGS) entry which is preliminary data.</text>
</comment>
<dbReference type="Gene3D" id="3.40.630.30">
    <property type="match status" value="1"/>
</dbReference>
<dbReference type="SUPFAM" id="SSF55729">
    <property type="entry name" value="Acyl-CoA N-acyltransferases (Nat)"/>
    <property type="match status" value="1"/>
</dbReference>
<dbReference type="AlphaFoldDB" id="A0A0C2BP94"/>
<dbReference type="HAMAP" id="MF_02210">
    <property type="entry name" value="RimI"/>
    <property type="match status" value="1"/>
</dbReference>
<protein>
    <recommendedName>
        <fullName evidence="1">[Ribosomal protein bS18]-alanine N-acetyltransferase</fullName>
        <ecNumber evidence="1">2.3.1.266</ecNumber>
    </recommendedName>
</protein>
<feature type="active site" description="Proton donor" evidence="1">
    <location>
        <position position="131"/>
    </location>
</feature>
<dbReference type="EC" id="2.3.1.266" evidence="1"/>
<comment type="caution">
    <text evidence="1">Lacks conserved residue(s) required for the propagation of feature annotation.</text>
</comment>
<evidence type="ECO:0000259" key="2">
    <source>
        <dbReference type="PROSITE" id="PS51186"/>
    </source>
</evidence>
<keyword evidence="1 3" id="KW-0808">Transferase</keyword>
<comment type="subcellular location">
    <subcellularLocation>
        <location evidence="1">Cytoplasm</location>
    </subcellularLocation>
</comment>
<name>A0A0C2BP94_9BURK</name>
<dbReference type="InterPro" id="IPR043690">
    <property type="entry name" value="RimI"/>
</dbReference>
<dbReference type="NCBIfam" id="TIGR01575">
    <property type="entry name" value="rimI"/>
    <property type="match status" value="1"/>
</dbReference>
<accession>A0A0C2BP94</accession>
<dbReference type="PROSITE" id="PS51186">
    <property type="entry name" value="GNAT"/>
    <property type="match status" value="1"/>
</dbReference>